<keyword evidence="3 6" id="KW-0812">Transmembrane</keyword>
<evidence type="ECO:0000259" key="7">
    <source>
        <dbReference type="PROSITE" id="PS50850"/>
    </source>
</evidence>
<evidence type="ECO:0000256" key="5">
    <source>
        <dbReference type="ARBA" id="ARBA00023136"/>
    </source>
</evidence>
<keyword evidence="4 6" id="KW-1133">Transmembrane helix</keyword>
<reference evidence="8 9" key="1">
    <citation type="submission" date="2017-04" db="EMBL/GenBank/DDBJ databases">
        <title>Bacillus krulwichiae AM31D Genome sequencing and assembly.</title>
        <authorList>
            <person name="Krulwich T.A."/>
            <person name="Anastor L."/>
            <person name="Ehrlich R."/>
            <person name="Ehrlich G.D."/>
            <person name="Janto B."/>
        </authorList>
    </citation>
    <scope>NUCLEOTIDE SEQUENCE [LARGE SCALE GENOMIC DNA]</scope>
    <source>
        <strain evidence="8 9">AM31D</strain>
    </source>
</reference>
<keyword evidence="5 6" id="KW-0472">Membrane</keyword>
<comment type="subcellular location">
    <subcellularLocation>
        <location evidence="1">Cell membrane</location>
        <topology evidence="1">Multi-pass membrane protein</topology>
    </subcellularLocation>
</comment>
<name>A0A1X9MHI8_9BACI</name>
<feature type="domain" description="Major facilitator superfamily (MFS) profile" evidence="7">
    <location>
        <begin position="18"/>
        <end position="399"/>
    </location>
</feature>
<dbReference type="SUPFAM" id="SSF103473">
    <property type="entry name" value="MFS general substrate transporter"/>
    <property type="match status" value="1"/>
</dbReference>
<dbReference type="Proteomes" id="UP000193006">
    <property type="component" value="Chromosome"/>
</dbReference>
<dbReference type="AlphaFoldDB" id="A0A1X9MHI8"/>
<dbReference type="Gene3D" id="1.20.1250.20">
    <property type="entry name" value="MFS general substrate transporter like domains"/>
    <property type="match status" value="2"/>
</dbReference>
<dbReference type="PANTHER" id="PTHR23523">
    <property type="match status" value="1"/>
</dbReference>
<evidence type="ECO:0000256" key="4">
    <source>
        <dbReference type="ARBA" id="ARBA00022989"/>
    </source>
</evidence>
<dbReference type="InterPro" id="IPR052524">
    <property type="entry name" value="MFS_Cyanate_Porter"/>
</dbReference>
<dbReference type="PROSITE" id="PS50850">
    <property type="entry name" value="MFS"/>
    <property type="match status" value="1"/>
</dbReference>
<feature type="transmembrane region" description="Helical" evidence="6">
    <location>
        <begin position="308"/>
        <end position="331"/>
    </location>
</feature>
<gene>
    <name evidence="8" type="primary">yycB</name>
    <name evidence="8" type="ORF">BkAM31D_08510</name>
</gene>
<keyword evidence="2" id="KW-0813">Transport</keyword>
<accession>A0A1X9MHI8</accession>
<evidence type="ECO:0000256" key="1">
    <source>
        <dbReference type="ARBA" id="ARBA00004651"/>
    </source>
</evidence>
<feature type="transmembrane region" description="Helical" evidence="6">
    <location>
        <begin position="284"/>
        <end position="302"/>
    </location>
</feature>
<dbReference type="GO" id="GO:0005886">
    <property type="term" value="C:plasma membrane"/>
    <property type="evidence" value="ECO:0007669"/>
    <property type="project" value="UniProtKB-SubCell"/>
</dbReference>
<feature type="transmembrane region" description="Helical" evidence="6">
    <location>
        <begin position="218"/>
        <end position="241"/>
    </location>
</feature>
<dbReference type="InterPro" id="IPR020846">
    <property type="entry name" value="MFS_dom"/>
</dbReference>
<feature type="transmembrane region" description="Helical" evidence="6">
    <location>
        <begin position="106"/>
        <end position="127"/>
    </location>
</feature>
<dbReference type="InterPro" id="IPR036259">
    <property type="entry name" value="MFS_trans_sf"/>
</dbReference>
<evidence type="ECO:0000256" key="3">
    <source>
        <dbReference type="ARBA" id="ARBA00022692"/>
    </source>
</evidence>
<feature type="transmembrane region" description="Helical" evidence="6">
    <location>
        <begin position="18"/>
        <end position="42"/>
    </location>
</feature>
<dbReference type="GO" id="GO:0022857">
    <property type="term" value="F:transmembrane transporter activity"/>
    <property type="evidence" value="ECO:0007669"/>
    <property type="project" value="InterPro"/>
</dbReference>
<feature type="transmembrane region" description="Helical" evidence="6">
    <location>
        <begin position="172"/>
        <end position="191"/>
    </location>
</feature>
<evidence type="ECO:0000256" key="2">
    <source>
        <dbReference type="ARBA" id="ARBA00022448"/>
    </source>
</evidence>
<dbReference type="PANTHER" id="PTHR23523:SF2">
    <property type="entry name" value="2-NITROIMIDAZOLE TRANSPORTER"/>
    <property type="match status" value="1"/>
</dbReference>
<dbReference type="RefSeq" id="WP_066152262.1">
    <property type="nucleotide sequence ID" value="NZ_CP020814.1"/>
</dbReference>
<dbReference type="STRING" id="199441.BkAM31D_08510"/>
<evidence type="ECO:0000313" key="8">
    <source>
        <dbReference type="EMBL" id="ARK29902.1"/>
    </source>
</evidence>
<organism evidence="8 9">
    <name type="scientific">Halalkalibacter krulwichiae</name>
    <dbReference type="NCBI Taxonomy" id="199441"/>
    <lineage>
        <taxon>Bacteria</taxon>
        <taxon>Bacillati</taxon>
        <taxon>Bacillota</taxon>
        <taxon>Bacilli</taxon>
        <taxon>Bacillales</taxon>
        <taxon>Bacillaceae</taxon>
        <taxon>Halalkalibacter</taxon>
    </lineage>
</organism>
<feature type="transmembrane region" description="Helical" evidence="6">
    <location>
        <begin position="54"/>
        <end position="74"/>
    </location>
</feature>
<dbReference type="InterPro" id="IPR011701">
    <property type="entry name" value="MFS"/>
</dbReference>
<feature type="transmembrane region" description="Helical" evidence="6">
    <location>
        <begin position="375"/>
        <end position="395"/>
    </location>
</feature>
<dbReference type="EMBL" id="CP020814">
    <property type="protein sequence ID" value="ARK29902.1"/>
    <property type="molecule type" value="Genomic_DNA"/>
</dbReference>
<dbReference type="Pfam" id="PF07690">
    <property type="entry name" value="MFS_1"/>
    <property type="match status" value="1"/>
</dbReference>
<keyword evidence="9" id="KW-1185">Reference proteome</keyword>
<feature type="transmembrane region" description="Helical" evidence="6">
    <location>
        <begin position="81"/>
        <end position="100"/>
    </location>
</feature>
<dbReference type="CDD" id="cd17339">
    <property type="entry name" value="MFS_NIMT_CynX_like"/>
    <property type="match status" value="1"/>
</dbReference>
<feature type="transmembrane region" description="Helical" evidence="6">
    <location>
        <begin position="351"/>
        <end position="369"/>
    </location>
</feature>
<sequence length="405" mass="43674">MENHSLSYPKEVTSKEKILLLTAIIFVSFNLRPAITAVGPLIGSIRDDFGLSNGLAGLITTLPLLSFALLSFIAPKLGYRFGNETMILVGLLTLITGIMIRSTGVTFLLFTGTALVGVGIALANVLLPSIIKSRYPENIGLITGIYTTAMCIFAAIGSGLSIPLSEGLHLGWQKSLLAWTIIAFIGLFLWYQQFHRDFYSNSLQNSTLPKTTIWKSKIAWQVTLFMGLQSFLFYCLITWLPEILHDKGLTISQAGWMVAMLQVAGLPVTFLTPILADRFRNQRTIVVVIGILYLSGLTGIIVSSHSFALTISSILLGLGQGASISLALTFIGLRTTNPRQAAELSGMAQSIGYLLAASGPILLGVILDFTHSGTAPLILLTIVSVIMVMMGLGAGKNETIDHDRL</sequence>
<evidence type="ECO:0000313" key="9">
    <source>
        <dbReference type="Proteomes" id="UP000193006"/>
    </source>
</evidence>
<protein>
    <submittedName>
        <fullName evidence="8">Putative transporter YycB</fullName>
    </submittedName>
</protein>
<feature type="transmembrane region" description="Helical" evidence="6">
    <location>
        <begin position="253"/>
        <end position="272"/>
    </location>
</feature>
<evidence type="ECO:0000256" key="6">
    <source>
        <dbReference type="SAM" id="Phobius"/>
    </source>
</evidence>
<feature type="transmembrane region" description="Helical" evidence="6">
    <location>
        <begin position="139"/>
        <end position="160"/>
    </location>
</feature>
<dbReference type="KEGG" id="bkw:BkAM31D_08510"/>
<proteinExistence type="predicted"/>